<evidence type="ECO:0000313" key="2">
    <source>
        <dbReference type="Proteomes" id="UP000623440"/>
    </source>
</evidence>
<accession>A0ABR8E3R3</accession>
<evidence type="ECO:0000313" key="1">
    <source>
        <dbReference type="EMBL" id="MBD2535721.1"/>
    </source>
</evidence>
<organism evidence="1 2">
    <name type="scientific">Nostoc flagelliforme FACHB-838</name>
    <dbReference type="NCBI Taxonomy" id="2692904"/>
    <lineage>
        <taxon>Bacteria</taxon>
        <taxon>Bacillati</taxon>
        <taxon>Cyanobacteriota</taxon>
        <taxon>Cyanophyceae</taxon>
        <taxon>Nostocales</taxon>
        <taxon>Nostocaceae</taxon>
        <taxon>Nostoc</taxon>
    </lineage>
</organism>
<reference evidence="1 2" key="1">
    <citation type="journal article" date="2020" name="ISME J.">
        <title>Comparative genomics reveals insights into cyanobacterial evolution and habitat adaptation.</title>
        <authorList>
            <person name="Chen M.Y."/>
            <person name="Teng W.K."/>
            <person name="Zhao L."/>
            <person name="Hu C.X."/>
            <person name="Zhou Y.K."/>
            <person name="Han B.P."/>
            <person name="Song L.R."/>
            <person name="Shu W.S."/>
        </authorList>
    </citation>
    <scope>NUCLEOTIDE SEQUENCE [LARGE SCALE GENOMIC DNA]</scope>
    <source>
        <strain evidence="1 2">FACHB-838</strain>
    </source>
</reference>
<keyword evidence="2" id="KW-1185">Reference proteome</keyword>
<dbReference type="EMBL" id="JACJSI010000321">
    <property type="protein sequence ID" value="MBD2535721.1"/>
    <property type="molecule type" value="Genomic_DNA"/>
</dbReference>
<gene>
    <name evidence="1" type="ORF">H6G97_42735</name>
</gene>
<name>A0ABR8E3R3_9NOSO</name>
<sequence length="52" mass="5750">MTLSLVHLTAHRKAIASLPVAQAEAKLIALWLEGKAESSIISYRRYTSSLPR</sequence>
<dbReference type="Proteomes" id="UP000623440">
    <property type="component" value="Unassembled WGS sequence"/>
</dbReference>
<evidence type="ECO:0008006" key="3">
    <source>
        <dbReference type="Google" id="ProtNLM"/>
    </source>
</evidence>
<comment type="caution">
    <text evidence="1">The sequence shown here is derived from an EMBL/GenBank/DDBJ whole genome shotgun (WGS) entry which is preliminary data.</text>
</comment>
<proteinExistence type="predicted"/>
<protein>
    <recommendedName>
        <fullName evidence="3">Integrase</fullName>
    </recommendedName>
</protein>
<dbReference type="RefSeq" id="WP_190946524.1">
    <property type="nucleotide sequence ID" value="NZ_JACJSI010000321.1"/>
</dbReference>